<dbReference type="Gene3D" id="1.20.5.1930">
    <property type="match status" value="1"/>
</dbReference>
<dbReference type="SUPFAM" id="SSF55874">
    <property type="entry name" value="ATPase domain of HSP90 chaperone/DNA topoisomerase II/histidine kinase"/>
    <property type="match status" value="1"/>
</dbReference>
<dbReference type="PANTHER" id="PTHR24421">
    <property type="entry name" value="NITRATE/NITRITE SENSOR PROTEIN NARX-RELATED"/>
    <property type="match status" value="1"/>
</dbReference>
<comment type="catalytic activity">
    <reaction evidence="1">
        <text>ATP + protein L-histidine = ADP + protein N-phospho-L-histidine.</text>
        <dbReference type="EC" id="2.7.13.3"/>
    </reaction>
</comment>
<feature type="transmembrane region" description="Helical" evidence="9">
    <location>
        <begin position="12"/>
        <end position="33"/>
    </location>
</feature>
<evidence type="ECO:0000256" key="5">
    <source>
        <dbReference type="ARBA" id="ARBA00022741"/>
    </source>
</evidence>
<evidence type="ECO:0000256" key="1">
    <source>
        <dbReference type="ARBA" id="ARBA00000085"/>
    </source>
</evidence>
<dbReference type="InterPro" id="IPR050482">
    <property type="entry name" value="Sensor_HK_TwoCompSys"/>
</dbReference>
<keyword evidence="4" id="KW-0808">Transferase</keyword>
<organism evidence="11 12">
    <name type="scientific">Actinoplanes palleronii</name>
    <dbReference type="NCBI Taxonomy" id="113570"/>
    <lineage>
        <taxon>Bacteria</taxon>
        <taxon>Bacillati</taxon>
        <taxon>Actinomycetota</taxon>
        <taxon>Actinomycetes</taxon>
        <taxon>Micromonosporales</taxon>
        <taxon>Micromonosporaceae</taxon>
        <taxon>Actinoplanes</taxon>
    </lineage>
</organism>
<keyword evidence="3" id="KW-0597">Phosphoprotein</keyword>
<dbReference type="GO" id="GO:0016301">
    <property type="term" value="F:kinase activity"/>
    <property type="evidence" value="ECO:0007669"/>
    <property type="project" value="UniProtKB-KW"/>
</dbReference>
<keyword evidence="5" id="KW-0547">Nucleotide-binding</keyword>
<sequence length="361" mass="38257">MTAYSGAMPGRRLVLVPLVVIGVNAIFLLAGPGGEHRQAWPWGWALQVVSAGALLLRHRWPGAVLVVTAGAALLYYPFGFPDSPLGAGFVIALFTVTRAGRRLAAAGGVLLLFAGVPLMAWLIYGDARLIQPAEAVGQVAILLGPVVAGESVRAWRERAEAAARERETQERLRIARELHDVLAHQISLISVQAGAALHRRDPDGAFEALEHIRAASKQALREFRTVLGVLRDDAPRVSLARLPELLAEVRAAGVDVRLTGEPPRDLPAAVDAAAFRIVQESLSNVLRHAGARTVRIDIHEAGGRLALRVDDDGAGGAPAAPGNGLRGMRERVETLGGTVEAGRGPEGGFRVRAELPRAVPA</sequence>
<feature type="domain" description="Histidine kinase/HSP90-like ATPase" evidence="10">
    <location>
        <begin position="270"/>
        <end position="359"/>
    </location>
</feature>
<evidence type="ECO:0000256" key="7">
    <source>
        <dbReference type="ARBA" id="ARBA00022840"/>
    </source>
</evidence>
<evidence type="ECO:0000256" key="8">
    <source>
        <dbReference type="ARBA" id="ARBA00023012"/>
    </source>
</evidence>
<dbReference type="Proteomes" id="UP000624709">
    <property type="component" value="Unassembled WGS sequence"/>
</dbReference>
<evidence type="ECO:0000256" key="9">
    <source>
        <dbReference type="SAM" id="Phobius"/>
    </source>
</evidence>
<accession>A0ABQ4BI33</accession>
<dbReference type="PANTHER" id="PTHR24421:SF10">
    <property type="entry name" value="NITRATE_NITRITE SENSOR PROTEIN NARQ"/>
    <property type="match status" value="1"/>
</dbReference>
<protein>
    <recommendedName>
        <fullName evidence="2">histidine kinase</fullName>
        <ecNumber evidence="2">2.7.13.3</ecNumber>
    </recommendedName>
</protein>
<keyword evidence="6 11" id="KW-0418">Kinase</keyword>
<dbReference type="EMBL" id="BOMS01000102">
    <property type="protein sequence ID" value="GIE70351.1"/>
    <property type="molecule type" value="Genomic_DNA"/>
</dbReference>
<dbReference type="InterPro" id="IPR011712">
    <property type="entry name" value="Sig_transdc_His_kin_sub3_dim/P"/>
</dbReference>
<keyword evidence="9" id="KW-0812">Transmembrane</keyword>
<dbReference type="Pfam" id="PF07730">
    <property type="entry name" value="HisKA_3"/>
    <property type="match status" value="1"/>
</dbReference>
<keyword evidence="9" id="KW-1133">Transmembrane helix</keyword>
<evidence type="ECO:0000256" key="6">
    <source>
        <dbReference type="ARBA" id="ARBA00022777"/>
    </source>
</evidence>
<name>A0ABQ4BI33_9ACTN</name>
<evidence type="ECO:0000256" key="3">
    <source>
        <dbReference type="ARBA" id="ARBA00022553"/>
    </source>
</evidence>
<keyword evidence="8" id="KW-0902">Two-component regulatory system</keyword>
<keyword evidence="12" id="KW-1185">Reference proteome</keyword>
<reference evidence="11 12" key="1">
    <citation type="submission" date="2021-01" db="EMBL/GenBank/DDBJ databases">
        <title>Whole genome shotgun sequence of Actinoplanes palleronii NBRC 14916.</title>
        <authorList>
            <person name="Komaki H."/>
            <person name="Tamura T."/>
        </authorList>
    </citation>
    <scope>NUCLEOTIDE SEQUENCE [LARGE SCALE GENOMIC DNA]</scope>
    <source>
        <strain evidence="11 12">NBRC 14916</strain>
    </source>
</reference>
<evidence type="ECO:0000256" key="2">
    <source>
        <dbReference type="ARBA" id="ARBA00012438"/>
    </source>
</evidence>
<feature type="transmembrane region" description="Helical" evidence="9">
    <location>
        <begin position="103"/>
        <end position="124"/>
    </location>
</feature>
<keyword evidence="7" id="KW-0067">ATP-binding</keyword>
<evidence type="ECO:0000313" key="12">
    <source>
        <dbReference type="Proteomes" id="UP000624709"/>
    </source>
</evidence>
<dbReference type="InterPro" id="IPR036890">
    <property type="entry name" value="HATPase_C_sf"/>
</dbReference>
<proteinExistence type="predicted"/>
<dbReference type="EC" id="2.7.13.3" evidence="2"/>
<comment type="caution">
    <text evidence="11">The sequence shown here is derived from an EMBL/GenBank/DDBJ whole genome shotgun (WGS) entry which is preliminary data.</text>
</comment>
<evidence type="ECO:0000259" key="10">
    <source>
        <dbReference type="SMART" id="SM00387"/>
    </source>
</evidence>
<dbReference type="SMART" id="SM00387">
    <property type="entry name" value="HATPase_c"/>
    <property type="match status" value="1"/>
</dbReference>
<dbReference type="Pfam" id="PF02518">
    <property type="entry name" value="HATPase_c"/>
    <property type="match status" value="1"/>
</dbReference>
<dbReference type="Gene3D" id="3.30.565.10">
    <property type="entry name" value="Histidine kinase-like ATPase, C-terminal domain"/>
    <property type="match status" value="1"/>
</dbReference>
<evidence type="ECO:0000256" key="4">
    <source>
        <dbReference type="ARBA" id="ARBA00022679"/>
    </source>
</evidence>
<keyword evidence="9" id="KW-0472">Membrane</keyword>
<dbReference type="CDD" id="cd16917">
    <property type="entry name" value="HATPase_UhpB-NarQ-NarX-like"/>
    <property type="match status" value="1"/>
</dbReference>
<gene>
    <name evidence="11" type="ORF">Apa02nite_064590</name>
</gene>
<dbReference type="InterPro" id="IPR003594">
    <property type="entry name" value="HATPase_dom"/>
</dbReference>
<evidence type="ECO:0000313" key="11">
    <source>
        <dbReference type="EMBL" id="GIE70351.1"/>
    </source>
</evidence>